<sequence length="84" mass="9817">MFYIYPNLPSLPKFRFLTFHFLATRLLANVTFEMVGRRGGLVKWFGKKFAFKMKQKADDGNCQVSKHWPSLTSIKFHMVQNQSG</sequence>
<reference evidence="2" key="3">
    <citation type="submission" date="2015-04" db="UniProtKB">
        <authorList>
            <consortium name="EnsemblPlants"/>
        </authorList>
    </citation>
    <scope>IDENTIFICATION</scope>
    <source>
        <strain evidence="2">cv. Jemalong A17</strain>
    </source>
</reference>
<protein>
    <submittedName>
        <fullName evidence="1 2">Uncharacterized protein</fullName>
    </submittedName>
</protein>
<reference evidence="1 3" key="2">
    <citation type="journal article" date="2014" name="BMC Genomics">
        <title>An improved genome release (version Mt4.0) for the model legume Medicago truncatula.</title>
        <authorList>
            <person name="Tang H."/>
            <person name="Krishnakumar V."/>
            <person name="Bidwell S."/>
            <person name="Rosen B."/>
            <person name="Chan A."/>
            <person name="Zhou S."/>
            <person name="Gentzbittel L."/>
            <person name="Childs K.L."/>
            <person name="Yandell M."/>
            <person name="Gundlach H."/>
            <person name="Mayer K.F."/>
            <person name="Schwartz D.C."/>
            <person name="Town C.D."/>
        </authorList>
    </citation>
    <scope>GENOME REANNOTATION</scope>
    <source>
        <strain evidence="2 3">cv. Jemalong A17</strain>
    </source>
</reference>
<dbReference type="HOGENOM" id="CLU_2530851_0_0_1"/>
<name>G7IS86_MEDTR</name>
<dbReference type="PaxDb" id="3880-AES63547"/>
<reference evidence="1 3" key="1">
    <citation type="journal article" date="2011" name="Nature">
        <title>The Medicago genome provides insight into the evolution of rhizobial symbioses.</title>
        <authorList>
            <person name="Young N.D."/>
            <person name="Debelle F."/>
            <person name="Oldroyd G.E."/>
            <person name="Geurts R."/>
            <person name="Cannon S.B."/>
            <person name="Udvardi M.K."/>
            <person name="Benedito V.A."/>
            <person name="Mayer K.F."/>
            <person name="Gouzy J."/>
            <person name="Schoof H."/>
            <person name="Van de Peer Y."/>
            <person name="Proost S."/>
            <person name="Cook D.R."/>
            <person name="Meyers B.C."/>
            <person name="Spannagl M."/>
            <person name="Cheung F."/>
            <person name="De Mita S."/>
            <person name="Krishnakumar V."/>
            <person name="Gundlach H."/>
            <person name="Zhou S."/>
            <person name="Mudge J."/>
            <person name="Bharti A.K."/>
            <person name="Murray J.D."/>
            <person name="Naoumkina M.A."/>
            <person name="Rosen B."/>
            <person name="Silverstein K.A."/>
            <person name="Tang H."/>
            <person name="Rombauts S."/>
            <person name="Zhao P.X."/>
            <person name="Zhou P."/>
            <person name="Barbe V."/>
            <person name="Bardou P."/>
            <person name="Bechner M."/>
            <person name="Bellec A."/>
            <person name="Berger A."/>
            <person name="Berges H."/>
            <person name="Bidwell S."/>
            <person name="Bisseling T."/>
            <person name="Choisne N."/>
            <person name="Couloux A."/>
            <person name="Denny R."/>
            <person name="Deshpande S."/>
            <person name="Dai X."/>
            <person name="Doyle J.J."/>
            <person name="Dudez A.M."/>
            <person name="Farmer A.D."/>
            <person name="Fouteau S."/>
            <person name="Franken C."/>
            <person name="Gibelin C."/>
            <person name="Gish J."/>
            <person name="Goldstein S."/>
            <person name="Gonzalez A.J."/>
            <person name="Green P.J."/>
            <person name="Hallab A."/>
            <person name="Hartog M."/>
            <person name="Hua A."/>
            <person name="Humphray S.J."/>
            <person name="Jeong D.H."/>
            <person name="Jing Y."/>
            <person name="Jocker A."/>
            <person name="Kenton S.M."/>
            <person name="Kim D.J."/>
            <person name="Klee K."/>
            <person name="Lai H."/>
            <person name="Lang C."/>
            <person name="Lin S."/>
            <person name="Macmil S.L."/>
            <person name="Magdelenat G."/>
            <person name="Matthews L."/>
            <person name="McCorrison J."/>
            <person name="Monaghan E.L."/>
            <person name="Mun J.H."/>
            <person name="Najar F.Z."/>
            <person name="Nicholson C."/>
            <person name="Noirot C."/>
            <person name="O'Bleness M."/>
            <person name="Paule C.R."/>
            <person name="Poulain J."/>
            <person name="Prion F."/>
            <person name="Qin B."/>
            <person name="Qu C."/>
            <person name="Retzel E.F."/>
            <person name="Riddle C."/>
            <person name="Sallet E."/>
            <person name="Samain S."/>
            <person name="Samson N."/>
            <person name="Sanders I."/>
            <person name="Saurat O."/>
            <person name="Scarpelli C."/>
            <person name="Schiex T."/>
            <person name="Segurens B."/>
            <person name="Severin A.J."/>
            <person name="Sherrier D.J."/>
            <person name="Shi R."/>
            <person name="Sims S."/>
            <person name="Singer S.R."/>
            <person name="Sinharoy S."/>
            <person name="Sterck L."/>
            <person name="Viollet A."/>
            <person name="Wang B.B."/>
            <person name="Wang K."/>
            <person name="Wang M."/>
            <person name="Wang X."/>
            <person name="Warfsmann J."/>
            <person name="Weissenbach J."/>
            <person name="White D.D."/>
            <person name="White J.D."/>
            <person name="Wiley G.B."/>
            <person name="Wincker P."/>
            <person name="Xing Y."/>
            <person name="Yang L."/>
            <person name="Yao Z."/>
            <person name="Ying F."/>
            <person name="Zhai J."/>
            <person name="Zhou L."/>
            <person name="Zuber A."/>
            <person name="Denarie J."/>
            <person name="Dixon R.A."/>
            <person name="May G.D."/>
            <person name="Schwartz D.C."/>
            <person name="Rogers J."/>
            <person name="Quetier F."/>
            <person name="Town C.D."/>
            <person name="Roe B.A."/>
        </authorList>
    </citation>
    <scope>NUCLEOTIDE SEQUENCE [LARGE SCALE GENOMIC DNA]</scope>
    <source>
        <strain evidence="1">A17</strain>
        <strain evidence="2 3">cv. Jemalong A17</strain>
    </source>
</reference>
<gene>
    <name evidence="1" type="ordered locus">MTR_2g009900</name>
</gene>
<dbReference type="EMBL" id="CM001218">
    <property type="protein sequence ID" value="AES63547.1"/>
    <property type="molecule type" value="Genomic_DNA"/>
</dbReference>
<dbReference type="EnsemblPlants" id="AES63547">
    <property type="protein sequence ID" value="AES63547"/>
    <property type="gene ID" value="MTR_2g009900"/>
</dbReference>
<accession>G7IS86</accession>
<dbReference type="AlphaFoldDB" id="G7IS86"/>
<evidence type="ECO:0000313" key="1">
    <source>
        <dbReference type="EMBL" id="AES63547.1"/>
    </source>
</evidence>
<proteinExistence type="predicted"/>
<organism evidence="1 3">
    <name type="scientific">Medicago truncatula</name>
    <name type="common">Barrel medic</name>
    <name type="synonym">Medicago tribuloides</name>
    <dbReference type="NCBI Taxonomy" id="3880"/>
    <lineage>
        <taxon>Eukaryota</taxon>
        <taxon>Viridiplantae</taxon>
        <taxon>Streptophyta</taxon>
        <taxon>Embryophyta</taxon>
        <taxon>Tracheophyta</taxon>
        <taxon>Spermatophyta</taxon>
        <taxon>Magnoliopsida</taxon>
        <taxon>eudicotyledons</taxon>
        <taxon>Gunneridae</taxon>
        <taxon>Pentapetalae</taxon>
        <taxon>rosids</taxon>
        <taxon>fabids</taxon>
        <taxon>Fabales</taxon>
        <taxon>Fabaceae</taxon>
        <taxon>Papilionoideae</taxon>
        <taxon>50 kb inversion clade</taxon>
        <taxon>NPAAA clade</taxon>
        <taxon>Hologalegina</taxon>
        <taxon>IRL clade</taxon>
        <taxon>Trifolieae</taxon>
        <taxon>Medicago</taxon>
    </lineage>
</organism>
<evidence type="ECO:0000313" key="3">
    <source>
        <dbReference type="Proteomes" id="UP000002051"/>
    </source>
</evidence>
<evidence type="ECO:0000313" key="2">
    <source>
        <dbReference type="EnsemblPlants" id="AES63547"/>
    </source>
</evidence>
<keyword evidence="3" id="KW-1185">Reference proteome</keyword>
<dbReference type="Proteomes" id="UP000002051">
    <property type="component" value="Chromosome 2"/>
</dbReference>